<dbReference type="PANTHER" id="PTHR35841:SF1">
    <property type="entry name" value="PHOSPHONATES-BINDING PERIPLASMIC PROTEIN"/>
    <property type="match status" value="1"/>
</dbReference>
<accession>A0A431TK10</accession>
<dbReference type="Pfam" id="PF12974">
    <property type="entry name" value="Phosphonate-bd"/>
    <property type="match status" value="1"/>
</dbReference>
<reference evidence="1 2" key="1">
    <citation type="submission" date="2018-12" db="EMBL/GenBank/DDBJ databases">
        <title>The genome of Variovorax gossypii DSM 100435.</title>
        <authorList>
            <person name="Gao J."/>
            <person name="Sun J."/>
        </authorList>
    </citation>
    <scope>NUCLEOTIDE SEQUENCE [LARGE SCALE GENOMIC DNA]</scope>
    <source>
        <strain evidence="1 2">DSM 100435</strain>
    </source>
</reference>
<name>A0A431TK10_9BURK</name>
<proteinExistence type="predicted"/>
<comment type="caution">
    <text evidence="1">The sequence shown here is derived from an EMBL/GenBank/DDBJ whole genome shotgun (WGS) entry which is preliminary data.</text>
</comment>
<evidence type="ECO:0000313" key="2">
    <source>
        <dbReference type="Proteomes" id="UP000267418"/>
    </source>
</evidence>
<dbReference type="PANTHER" id="PTHR35841">
    <property type="entry name" value="PHOSPHONATES-BINDING PERIPLASMIC PROTEIN"/>
    <property type="match status" value="1"/>
</dbReference>
<evidence type="ECO:0008006" key="3">
    <source>
        <dbReference type="Google" id="ProtNLM"/>
    </source>
</evidence>
<dbReference type="RefSeq" id="WP_126471951.1">
    <property type="nucleotide sequence ID" value="NZ_RXOE01000004.1"/>
</dbReference>
<sequence>MPQQTLIMGAVAYAPKVVTIWEGFKAFFVKNGLPFDYVLYSNYESQVEAQFDGTLHLAWNSPLAWVRAERIARSRGLQVQAVAMRDTDCDLRSAIVVRADSPVQSLADLRGRSIGFGALDSPQATLIPLDHLRTEGLLKPRDFQARYFDVLGGKHGDHIGGERDAALALMAGEIDACCLIDGNHLAFGLDGTLPSGSTRVLARTGAYDHCNFTTSPDAPAALIDRFVSLLMAMRWDDPQVRPLLELEGLREWRTGRTSGYALLERAVDDEHFYDGDGRITNPDYRY</sequence>
<dbReference type="SUPFAM" id="SSF53850">
    <property type="entry name" value="Periplasmic binding protein-like II"/>
    <property type="match status" value="1"/>
</dbReference>
<dbReference type="OrthoDB" id="5318791at2"/>
<dbReference type="Proteomes" id="UP000267418">
    <property type="component" value="Unassembled WGS sequence"/>
</dbReference>
<dbReference type="Gene3D" id="3.40.190.10">
    <property type="entry name" value="Periplasmic binding protein-like II"/>
    <property type="match status" value="2"/>
</dbReference>
<dbReference type="EMBL" id="RXOE01000004">
    <property type="protein sequence ID" value="RTQ33494.1"/>
    <property type="molecule type" value="Genomic_DNA"/>
</dbReference>
<protein>
    <recommendedName>
        <fullName evidence="3">Phosphate/phosphite/phosphonate ABC transporter substrate-binding protein</fullName>
    </recommendedName>
</protein>
<keyword evidence="2" id="KW-1185">Reference proteome</keyword>
<organism evidence="1 2">
    <name type="scientific">Variovorax gossypii</name>
    <dbReference type="NCBI Taxonomy" id="1679495"/>
    <lineage>
        <taxon>Bacteria</taxon>
        <taxon>Pseudomonadati</taxon>
        <taxon>Pseudomonadota</taxon>
        <taxon>Betaproteobacteria</taxon>
        <taxon>Burkholderiales</taxon>
        <taxon>Comamonadaceae</taxon>
        <taxon>Variovorax</taxon>
    </lineage>
</organism>
<evidence type="ECO:0000313" key="1">
    <source>
        <dbReference type="EMBL" id="RTQ33494.1"/>
    </source>
</evidence>
<dbReference type="AlphaFoldDB" id="A0A431TK10"/>
<gene>
    <name evidence="1" type="ORF">EJP69_18485</name>
</gene>